<feature type="compositionally biased region" description="Basic residues" evidence="8">
    <location>
        <begin position="1"/>
        <end position="10"/>
    </location>
</feature>
<feature type="compositionally biased region" description="Basic and acidic residues" evidence="8">
    <location>
        <begin position="200"/>
        <end position="209"/>
    </location>
</feature>
<evidence type="ECO:0000256" key="6">
    <source>
        <dbReference type="ARBA" id="ARBA00023136"/>
    </source>
</evidence>
<keyword evidence="7" id="KW-0927">Auxin signaling pathway</keyword>
<keyword evidence="6" id="KW-0472">Membrane</keyword>
<dbReference type="PANTHER" id="PTHR33541:SF28">
    <property type="entry name" value="PROTEIN BIG GRAIN 1-LIKE A"/>
    <property type="match status" value="1"/>
</dbReference>
<evidence type="ECO:0000256" key="5">
    <source>
        <dbReference type="ARBA" id="ARBA00022475"/>
    </source>
</evidence>
<keyword evidence="10" id="KW-1185">Reference proteome</keyword>
<feature type="region of interest" description="Disordered" evidence="8">
    <location>
        <begin position="61"/>
        <end position="86"/>
    </location>
</feature>
<organism evidence="9 10">
    <name type="scientific">Oldenlandia corymbosa var. corymbosa</name>
    <dbReference type="NCBI Taxonomy" id="529605"/>
    <lineage>
        <taxon>Eukaryota</taxon>
        <taxon>Viridiplantae</taxon>
        <taxon>Streptophyta</taxon>
        <taxon>Embryophyta</taxon>
        <taxon>Tracheophyta</taxon>
        <taxon>Spermatophyta</taxon>
        <taxon>Magnoliopsida</taxon>
        <taxon>eudicotyledons</taxon>
        <taxon>Gunneridae</taxon>
        <taxon>Pentapetalae</taxon>
        <taxon>asterids</taxon>
        <taxon>lamiids</taxon>
        <taxon>Gentianales</taxon>
        <taxon>Rubiaceae</taxon>
        <taxon>Rubioideae</taxon>
        <taxon>Spermacoceae</taxon>
        <taxon>Hedyotis-Oldenlandia complex</taxon>
        <taxon>Oldenlandia</taxon>
    </lineage>
</organism>
<keyword evidence="5" id="KW-1003">Cell membrane</keyword>
<gene>
    <name evidence="9" type="ORF">OLC1_LOCUS21168</name>
</gene>
<evidence type="ECO:0000256" key="4">
    <source>
        <dbReference type="ARBA" id="ARBA00022448"/>
    </source>
</evidence>
<feature type="region of interest" description="Disordered" evidence="8">
    <location>
        <begin position="133"/>
        <end position="209"/>
    </location>
</feature>
<comment type="function">
    <text evidence="1">Involved in auxin transport. Regulator of the auxin signaling pathway.</text>
</comment>
<dbReference type="AlphaFoldDB" id="A0AAV1E2J9"/>
<protein>
    <submittedName>
        <fullName evidence="9">OLC1v1015112C1</fullName>
    </submittedName>
</protein>
<evidence type="ECO:0000256" key="8">
    <source>
        <dbReference type="SAM" id="MobiDB-lite"/>
    </source>
</evidence>
<keyword evidence="4" id="KW-0813">Transport</keyword>
<sequence>MDQYHHHQYHKYSSNTTTTNPSFSSTLLDEIYRSIDFETQTNRIQGEVQDHHQLVVYKETMRKKQSSSNINSNSMKPKKSNSFRDEEEMANYQRACLIEKWMEKKVVVNRRNFNEYVDAASSTTSTGCTTFFNNSSSSSSDSSSGGGFSSSEAESVYGFPSSRGPSCYGINKPKPIRTSTSEKTQSHHHHKNRNYLQPTKAEKHEETGRFVKTKSRALKIYGDLKKVKQPISPGGRLASFLNSIFTAGNSKKAKYDDETIDSERKFKSANASTCSSASSFSRSCLSKKSSNINGSSGMKRSVRFYPVSVIVDEDSQPCGQKSLYDQDDGKTGKNSSNNIRASLKDELQLQALEKNRRVQEAARDLLRNFQKRVDQCEFDMIRSSARISDQELVQNDNILLDEDDDEDMDDDASYASSDLFELDNLSAIGMDHQRYREELPVYETTHLGTNRAIANGLIL</sequence>
<evidence type="ECO:0000313" key="10">
    <source>
        <dbReference type="Proteomes" id="UP001161247"/>
    </source>
</evidence>
<evidence type="ECO:0000256" key="7">
    <source>
        <dbReference type="ARBA" id="ARBA00023294"/>
    </source>
</evidence>
<feature type="compositionally biased region" description="Low complexity" evidence="8">
    <location>
        <begin position="133"/>
        <end position="143"/>
    </location>
</feature>
<dbReference type="GO" id="GO:0009734">
    <property type="term" value="P:auxin-activated signaling pathway"/>
    <property type="evidence" value="ECO:0007669"/>
    <property type="project" value="UniProtKB-KW"/>
</dbReference>
<feature type="compositionally biased region" description="Low complexity" evidence="8">
    <location>
        <begin position="66"/>
        <end position="75"/>
    </location>
</feature>
<accession>A0AAV1E2J9</accession>
<feature type="region of interest" description="Disordered" evidence="8">
    <location>
        <begin position="1"/>
        <end position="20"/>
    </location>
</feature>
<name>A0AAV1E2J9_OLDCO</name>
<evidence type="ECO:0000256" key="2">
    <source>
        <dbReference type="ARBA" id="ARBA00004236"/>
    </source>
</evidence>
<dbReference type="PANTHER" id="PTHR33541">
    <property type="entry name" value="PROTEIN BIG GRAIN 1-LIKE A-RELATED"/>
    <property type="match status" value="1"/>
</dbReference>
<evidence type="ECO:0000256" key="1">
    <source>
        <dbReference type="ARBA" id="ARBA00002281"/>
    </source>
</evidence>
<dbReference type="GO" id="GO:0005886">
    <property type="term" value="C:plasma membrane"/>
    <property type="evidence" value="ECO:0007669"/>
    <property type="project" value="UniProtKB-SubCell"/>
</dbReference>
<proteinExistence type="inferred from homology"/>
<feature type="region of interest" description="Disordered" evidence="8">
    <location>
        <begin position="318"/>
        <end position="339"/>
    </location>
</feature>
<dbReference type="EMBL" id="OX459124">
    <property type="protein sequence ID" value="CAI9114395.1"/>
    <property type="molecule type" value="Genomic_DNA"/>
</dbReference>
<dbReference type="Proteomes" id="UP001161247">
    <property type="component" value="Chromosome 7"/>
</dbReference>
<comment type="subcellular location">
    <subcellularLocation>
        <location evidence="2">Cell membrane</location>
    </subcellularLocation>
</comment>
<evidence type="ECO:0000256" key="3">
    <source>
        <dbReference type="ARBA" id="ARBA00010067"/>
    </source>
</evidence>
<comment type="similarity">
    <text evidence="3">Belongs to the BIG GRAIN 1 (BG1) plant protein family.</text>
</comment>
<evidence type="ECO:0000313" key="9">
    <source>
        <dbReference type="EMBL" id="CAI9114395.1"/>
    </source>
</evidence>
<reference evidence="9" key="1">
    <citation type="submission" date="2023-03" db="EMBL/GenBank/DDBJ databases">
        <authorList>
            <person name="Julca I."/>
        </authorList>
    </citation>
    <scope>NUCLEOTIDE SEQUENCE</scope>
</reference>
<dbReference type="InterPro" id="IPR039621">
    <property type="entry name" value="BG1-like"/>
</dbReference>